<dbReference type="EMBL" id="CP000309">
    <property type="protein sequence ID" value="ABG16195.1"/>
    <property type="molecule type" value="Genomic_DNA"/>
</dbReference>
<keyword evidence="9" id="KW-0614">Plasmid</keyword>
<feature type="domain" description="Polymerase/histidinol phosphatase N-terminal" evidence="8">
    <location>
        <begin position="2"/>
        <end position="68"/>
    </location>
</feature>
<dbReference type="Gene3D" id="3.20.20.140">
    <property type="entry name" value="Metal-dependent hydrolases"/>
    <property type="match status" value="1"/>
</dbReference>
<dbReference type="SMR" id="A0A0E1NKQ0"/>
<dbReference type="Gene3D" id="3.40.470.10">
    <property type="entry name" value="Uracil-DNA glycosylase-like domain"/>
    <property type="match status" value="1"/>
</dbReference>
<protein>
    <recommendedName>
        <fullName evidence="2">DNA polymerase III subunit alpha</fullName>
        <ecNumber evidence="1">2.7.7.7</ecNumber>
    </recommendedName>
</protein>
<dbReference type="PANTHER" id="PTHR32294:SF0">
    <property type="entry name" value="DNA POLYMERASE III SUBUNIT ALPHA"/>
    <property type="match status" value="1"/>
</dbReference>
<dbReference type="AlphaFoldDB" id="A0A0E1NKQ0"/>
<dbReference type="InterPro" id="IPR036895">
    <property type="entry name" value="Uracil-DNA_glycosylase-like_sf"/>
</dbReference>
<dbReference type="HOGENOM" id="CLU_001600_0_1_6"/>
<dbReference type="Gene3D" id="1.10.150.870">
    <property type="match status" value="1"/>
</dbReference>
<dbReference type="CDD" id="cd07431">
    <property type="entry name" value="PHP_PolIIIA"/>
    <property type="match status" value="1"/>
</dbReference>
<evidence type="ECO:0000259" key="8">
    <source>
        <dbReference type="SMART" id="SM00481"/>
    </source>
</evidence>
<accession>A0A0E1NKQ0</accession>
<gene>
    <name evidence="9" type="ordered locus">YPA_MT0059</name>
</gene>
<comment type="catalytic activity">
    <reaction evidence="7">
        <text>DNA(n) + a 2'-deoxyribonucleoside 5'-triphosphate = DNA(n+1) + diphosphate</text>
        <dbReference type="Rhea" id="RHEA:22508"/>
        <dbReference type="Rhea" id="RHEA-COMP:17339"/>
        <dbReference type="Rhea" id="RHEA-COMP:17340"/>
        <dbReference type="ChEBI" id="CHEBI:33019"/>
        <dbReference type="ChEBI" id="CHEBI:61560"/>
        <dbReference type="ChEBI" id="CHEBI:173112"/>
        <dbReference type="EC" id="2.7.7.7"/>
    </reaction>
</comment>
<dbReference type="KEGG" id="ypa:YPA_MT0059"/>
<dbReference type="PATRIC" id="fig|360102.15.peg.4662"/>
<dbReference type="GO" id="GO:0008408">
    <property type="term" value="F:3'-5' exonuclease activity"/>
    <property type="evidence" value="ECO:0007669"/>
    <property type="project" value="InterPro"/>
</dbReference>
<evidence type="ECO:0000256" key="5">
    <source>
        <dbReference type="ARBA" id="ARBA00022705"/>
    </source>
</evidence>
<keyword evidence="3 9" id="KW-0808">Transferase</keyword>
<dbReference type="Proteomes" id="UP000001971">
    <property type="component" value="Plasmid pMT"/>
</dbReference>
<dbReference type="InterPro" id="IPR040982">
    <property type="entry name" value="DNA_pol3_finger"/>
</dbReference>
<evidence type="ECO:0000256" key="1">
    <source>
        <dbReference type="ARBA" id="ARBA00012417"/>
    </source>
</evidence>
<dbReference type="InterPro" id="IPR029460">
    <property type="entry name" value="DNAPol_HHH"/>
</dbReference>
<proteinExistence type="predicted"/>
<dbReference type="Pfam" id="PF14579">
    <property type="entry name" value="HHH_6"/>
    <property type="match status" value="1"/>
</dbReference>
<geneLocation type="plasmid" evidence="9">
    <name>pMT</name>
</geneLocation>
<evidence type="ECO:0000313" key="10">
    <source>
        <dbReference type="Proteomes" id="UP000001971"/>
    </source>
</evidence>
<dbReference type="SMART" id="SM00481">
    <property type="entry name" value="POLIIIAc"/>
    <property type="match status" value="1"/>
</dbReference>
<evidence type="ECO:0000256" key="3">
    <source>
        <dbReference type="ARBA" id="ARBA00022679"/>
    </source>
</evidence>
<keyword evidence="4 9" id="KW-0548">Nucleotidyltransferase</keyword>
<evidence type="ECO:0000256" key="2">
    <source>
        <dbReference type="ARBA" id="ARBA00019114"/>
    </source>
</evidence>
<keyword evidence="5" id="KW-0235">DNA replication</keyword>
<dbReference type="GO" id="GO:0003887">
    <property type="term" value="F:DNA-directed DNA polymerase activity"/>
    <property type="evidence" value="ECO:0007669"/>
    <property type="project" value="UniProtKB-KW"/>
</dbReference>
<evidence type="ECO:0000313" key="9">
    <source>
        <dbReference type="EMBL" id="ABG16195.1"/>
    </source>
</evidence>
<dbReference type="InterPro" id="IPR003141">
    <property type="entry name" value="Pol/His_phosphatase_N"/>
</dbReference>
<reference evidence="9 10" key="1">
    <citation type="journal article" date="2006" name="J. Bacteriol.">
        <title>Complete genome sequence of Yersinia pestis strains Antiqua and Nepal516: evidence of gene reduction in an emerging pathogen.</title>
        <authorList>
            <person name="Chain P.S."/>
            <person name="Hu P."/>
            <person name="Malfatti S.A."/>
            <person name="Radnedge L."/>
            <person name="Larimer F."/>
            <person name="Vergez L.M."/>
            <person name="Worsham P."/>
            <person name="Chu M.C."/>
            <person name="Andersen G.L."/>
        </authorList>
    </citation>
    <scope>NUCLEOTIDE SEQUENCE [LARGE SCALE GENOMIC DNA]</scope>
    <source>
        <strain evidence="9 10">Antiqua</strain>
        <plasmid evidence="9 10">pMT</plasmid>
    </source>
</reference>
<dbReference type="SUPFAM" id="SSF52141">
    <property type="entry name" value="Uracil-DNA glycosylase-like"/>
    <property type="match status" value="1"/>
</dbReference>
<dbReference type="Pfam" id="PF17657">
    <property type="entry name" value="DNA_pol3_finger"/>
    <property type="match status" value="1"/>
</dbReference>
<evidence type="ECO:0000256" key="4">
    <source>
        <dbReference type="ARBA" id="ARBA00022695"/>
    </source>
</evidence>
<dbReference type="EC" id="2.7.7.7" evidence="1"/>
<dbReference type="GO" id="GO:0006260">
    <property type="term" value="P:DNA replication"/>
    <property type="evidence" value="ECO:0007669"/>
    <property type="project" value="UniProtKB-KW"/>
</dbReference>
<evidence type="ECO:0000256" key="7">
    <source>
        <dbReference type="ARBA" id="ARBA00049244"/>
    </source>
</evidence>
<evidence type="ECO:0000256" key="6">
    <source>
        <dbReference type="ARBA" id="ARBA00022932"/>
    </source>
</evidence>
<keyword evidence="6" id="KW-0239">DNA-directed DNA polymerase</keyword>
<dbReference type="RefSeq" id="WP_002221186.1">
    <property type="nucleotide sequence ID" value="NC_008120.1"/>
</dbReference>
<sequence length="1174" mass="130370">MKALMVRTDFSLGESALKAENAVKIARDAGYTAVISADSMNIASVIPLQRAAGDDMAVICGVKLNVVDDPTYEHRARLAKESERCMESLVRDRSYCFTALIKNEQGYRDVCELMTLANKREQFYFVPRLALDQLAAAYAKGNIILLTSDIGSVFQRRDFAKIIGTLVTAGGRDNFYSVVYPHPTPFYDQINVRAMKVASALKIEPVAFYPAYYEAVDDADIKDIAHMVTNNIKIDQPHRLRIPHQRDNAVNGRRHLLEALKAFSVRMDVPVTAAMASTTQDTIIEACTWRWHELPPALPKMADDEPATLMKLAVAGLRKRLTTKEFGYTPPASEHRVYVDRLKYEMDTLTRLGFCGYFLMVRDLMNHSRETGIPVGPGRGSSAGSLVAWCIGITNVDPIRHGLLFERFINPERLDLPDADLDFSQARRHEVIEYLNERYGEDYVAGIPNFTYLGAASALRDTARIYGVDAADMAVSKEFKNLEDDSLSLEELREQLASLDKYATKYPEAFKAACKLQSLMRGFGRHAAGMIVAGVPLVERTPVELRGNARCIAFDKRYCEAMGLIKLDVLGLATLDLLDSAKRYIKESTGEDINLDAIPLDDRKVLDGFAAGYTQGVFQLESGPMRKLLKDLGGGIEPMSFKTVVATTALFRPGPIQSGMLDDYVSVAKGFMAPQSLHPVLDELTAETNGVILYQEQTMNATRLLAGFTMAEADGVRKAIGKKDMEKMKSMGEKFVVQAQAGWIDVEMEDGTTQRIHRAEHFKCEDGALRTVEEALEAGVKLPMAAVRVTGSQPGLSETKAKEIWDAFEKNGAYQFNKSHPVAYSLISYQSMWLKTHYPAEFFAAALTILGEDKHQGLVKDALTYGIHVLPPDVNVSSNRIEIRTLEDGSQVLYAPFSAVKGCSENGCQAIMRAREKVGGKFESLEQFEEAVEKRACACNSRVRESLQKVGAFASIEPGSLPATDPERLRDQAELMGNLVIDAVKASRPFEMNPKRSAEVNVLMTRMAAEMGLGDDLIRPSIGIKPKIMVILDNANGNDGRTGYFMENGYDDFKAKLLTAGDLRMGDLYVTGVCKKVKDKEKDYTKDEIGQFTDFMREEINLVRPTYVLTCGSRATSLFNNKSKPSDLVGRKEYLPELDVTVFYGFNPNILYFRPEEGEKLEAILAEVAETISK</sequence>
<dbReference type="Pfam" id="PF02811">
    <property type="entry name" value="PHP"/>
    <property type="match status" value="1"/>
</dbReference>
<dbReference type="InterPro" id="IPR004013">
    <property type="entry name" value="PHP_dom"/>
</dbReference>
<dbReference type="PANTHER" id="PTHR32294">
    <property type="entry name" value="DNA POLYMERASE III SUBUNIT ALPHA"/>
    <property type="match status" value="1"/>
</dbReference>
<organism evidence="9 10">
    <name type="scientific">Yersinia pestis bv. Antiqua (strain Antiqua)</name>
    <dbReference type="NCBI Taxonomy" id="360102"/>
    <lineage>
        <taxon>Bacteria</taxon>
        <taxon>Pseudomonadati</taxon>
        <taxon>Pseudomonadota</taxon>
        <taxon>Gammaproteobacteria</taxon>
        <taxon>Enterobacterales</taxon>
        <taxon>Yersiniaceae</taxon>
        <taxon>Yersinia</taxon>
    </lineage>
</organism>
<dbReference type="NCBIfam" id="TIGR00594">
    <property type="entry name" value="polc"/>
    <property type="match status" value="1"/>
</dbReference>
<dbReference type="InterPro" id="IPR011708">
    <property type="entry name" value="DNA_pol3_alpha_NTPase_dom"/>
</dbReference>
<dbReference type="Pfam" id="PF07733">
    <property type="entry name" value="DNA_pol3_alpha"/>
    <property type="match status" value="1"/>
</dbReference>
<dbReference type="InterPro" id="IPR004805">
    <property type="entry name" value="DnaE2/DnaE/PolC"/>
</dbReference>
<name>A0A0E1NKQ0_YERPA</name>